<dbReference type="PROSITE" id="PS01302">
    <property type="entry name" value="UPF0758"/>
    <property type="match status" value="1"/>
</dbReference>
<dbReference type="RefSeq" id="WP_133642070.1">
    <property type="nucleotide sequence ID" value="NZ_SNZV01000013.1"/>
</dbReference>
<evidence type="ECO:0000256" key="4">
    <source>
        <dbReference type="ARBA" id="ARBA00022833"/>
    </source>
</evidence>
<dbReference type="PANTHER" id="PTHR30471:SF3">
    <property type="entry name" value="UPF0758 PROTEIN YEES-RELATED"/>
    <property type="match status" value="1"/>
</dbReference>
<proteinExistence type="predicted"/>
<dbReference type="EMBL" id="SNZV01000013">
    <property type="protein sequence ID" value="TDS07592.1"/>
    <property type="molecule type" value="Genomic_DNA"/>
</dbReference>
<reference evidence="7 8" key="1">
    <citation type="submission" date="2019-03" db="EMBL/GenBank/DDBJ databases">
        <title>Genomic Encyclopedia of Type Strains, Phase III (KMG-III): the genomes of soil and plant-associated and newly described type strains.</title>
        <authorList>
            <person name="Whitman W."/>
        </authorList>
    </citation>
    <scope>NUCLEOTIDE SEQUENCE [LARGE SCALE GENOMIC DNA]</scope>
    <source>
        <strain evidence="7 8">CGMCC 1.12801</strain>
    </source>
</reference>
<evidence type="ECO:0000259" key="6">
    <source>
        <dbReference type="PROSITE" id="PS50249"/>
    </source>
</evidence>
<protein>
    <submittedName>
        <fullName evidence="7">DNA repair protein RadC</fullName>
    </submittedName>
</protein>
<dbReference type="CDD" id="cd08071">
    <property type="entry name" value="MPN_DUF2466"/>
    <property type="match status" value="1"/>
</dbReference>
<keyword evidence="3" id="KW-0378">Hydrolase</keyword>
<dbReference type="SUPFAM" id="SSF102712">
    <property type="entry name" value="JAB1/MPN domain"/>
    <property type="match status" value="1"/>
</dbReference>
<name>A0A4R7CSG5_9SPHI</name>
<dbReference type="InterPro" id="IPR025657">
    <property type="entry name" value="RadC_JAB"/>
</dbReference>
<keyword evidence="1" id="KW-0645">Protease</keyword>
<keyword evidence="4" id="KW-0862">Zinc</keyword>
<sequence length="153" mass="16872">MKTQSKISNVSEIKVQFLPTFKPSERPTIKESTHAYSVLKTQWDEGLMQFLEEFKVILLNNANHVLGIVDIAMGGKDTVTVDLRVIFSIALTASASKIIMAHNHPSGTLSPSGHDLALTKKAIEAGKLLDIEVCDHIILTAESYYSMRDNGDM</sequence>
<dbReference type="InterPro" id="IPR001405">
    <property type="entry name" value="UPF0758"/>
</dbReference>
<comment type="caution">
    <text evidence="7">The sequence shown here is derived from an EMBL/GenBank/DDBJ whole genome shotgun (WGS) entry which is preliminary data.</text>
</comment>
<dbReference type="Proteomes" id="UP000294752">
    <property type="component" value="Unassembled WGS sequence"/>
</dbReference>
<gene>
    <name evidence="7" type="ORF">B0I21_11384</name>
</gene>
<evidence type="ECO:0000313" key="7">
    <source>
        <dbReference type="EMBL" id="TDS07592.1"/>
    </source>
</evidence>
<dbReference type="InterPro" id="IPR020891">
    <property type="entry name" value="UPF0758_CS"/>
</dbReference>
<evidence type="ECO:0000313" key="8">
    <source>
        <dbReference type="Proteomes" id="UP000294752"/>
    </source>
</evidence>
<dbReference type="OrthoDB" id="9804482at2"/>
<dbReference type="GO" id="GO:0006508">
    <property type="term" value="P:proteolysis"/>
    <property type="evidence" value="ECO:0007669"/>
    <property type="project" value="UniProtKB-KW"/>
</dbReference>
<dbReference type="InterPro" id="IPR037518">
    <property type="entry name" value="MPN"/>
</dbReference>
<dbReference type="GO" id="GO:0046872">
    <property type="term" value="F:metal ion binding"/>
    <property type="evidence" value="ECO:0007669"/>
    <property type="project" value="UniProtKB-KW"/>
</dbReference>
<dbReference type="PROSITE" id="PS50249">
    <property type="entry name" value="MPN"/>
    <property type="match status" value="1"/>
</dbReference>
<accession>A0A4R7CSG5</accession>
<evidence type="ECO:0000256" key="1">
    <source>
        <dbReference type="ARBA" id="ARBA00022670"/>
    </source>
</evidence>
<dbReference type="GO" id="GO:0008237">
    <property type="term" value="F:metallopeptidase activity"/>
    <property type="evidence" value="ECO:0007669"/>
    <property type="project" value="UniProtKB-KW"/>
</dbReference>
<dbReference type="PANTHER" id="PTHR30471">
    <property type="entry name" value="DNA REPAIR PROTEIN RADC"/>
    <property type="match status" value="1"/>
</dbReference>
<evidence type="ECO:0000256" key="5">
    <source>
        <dbReference type="ARBA" id="ARBA00023049"/>
    </source>
</evidence>
<dbReference type="Pfam" id="PF04002">
    <property type="entry name" value="RadC"/>
    <property type="match status" value="1"/>
</dbReference>
<keyword evidence="5" id="KW-0482">Metalloprotease</keyword>
<feature type="domain" description="MPN" evidence="6">
    <location>
        <begin position="28"/>
        <end position="153"/>
    </location>
</feature>
<organism evidence="7 8">
    <name type="scientific">Sphingobacterium paludis</name>
    <dbReference type="NCBI Taxonomy" id="1476465"/>
    <lineage>
        <taxon>Bacteria</taxon>
        <taxon>Pseudomonadati</taxon>
        <taxon>Bacteroidota</taxon>
        <taxon>Sphingobacteriia</taxon>
        <taxon>Sphingobacteriales</taxon>
        <taxon>Sphingobacteriaceae</taxon>
        <taxon>Sphingobacterium</taxon>
    </lineage>
</organism>
<dbReference type="Gene3D" id="3.40.140.10">
    <property type="entry name" value="Cytidine Deaminase, domain 2"/>
    <property type="match status" value="1"/>
</dbReference>
<keyword evidence="2" id="KW-0479">Metal-binding</keyword>
<evidence type="ECO:0000256" key="2">
    <source>
        <dbReference type="ARBA" id="ARBA00022723"/>
    </source>
</evidence>
<dbReference type="AlphaFoldDB" id="A0A4R7CSG5"/>
<evidence type="ECO:0000256" key="3">
    <source>
        <dbReference type="ARBA" id="ARBA00022801"/>
    </source>
</evidence>
<keyword evidence="8" id="KW-1185">Reference proteome</keyword>